<reference evidence="12" key="1">
    <citation type="submission" date="2023-03" db="EMBL/GenBank/DDBJ databases">
        <title>Mating type loci evolution in Malassezia.</title>
        <authorList>
            <person name="Coelho M.A."/>
        </authorList>
    </citation>
    <scope>NUCLEOTIDE SEQUENCE</scope>
    <source>
        <strain evidence="12">CBS 11721</strain>
    </source>
</reference>
<gene>
    <name evidence="12" type="primary">SEC59</name>
    <name evidence="12" type="ORF">MCUN1_000757</name>
</gene>
<feature type="transmembrane region" description="Helical" evidence="11">
    <location>
        <begin position="403"/>
        <end position="428"/>
    </location>
</feature>
<evidence type="ECO:0000256" key="11">
    <source>
        <dbReference type="SAM" id="Phobius"/>
    </source>
</evidence>
<dbReference type="GO" id="GO:0004168">
    <property type="term" value="F:dolichol kinase activity"/>
    <property type="evidence" value="ECO:0007669"/>
    <property type="project" value="UniProtKB-EC"/>
</dbReference>
<feature type="transmembrane region" description="Helical" evidence="11">
    <location>
        <begin position="318"/>
        <end position="344"/>
    </location>
</feature>
<comment type="similarity">
    <text evidence="2">Belongs to the polyprenol kinase family.</text>
</comment>
<proteinExistence type="inferred from homology"/>
<evidence type="ECO:0000256" key="8">
    <source>
        <dbReference type="ARBA" id="ARBA00022989"/>
    </source>
</evidence>
<accession>A0AAF0JA33</accession>
<keyword evidence="4" id="KW-0808">Transferase</keyword>
<evidence type="ECO:0000313" key="13">
    <source>
        <dbReference type="Proteomes" id="UP001219933"/>
    </source>
</evidence>
<evidence type="ECO:0000256" key="5">
    <source>
        <dbReference type="ARBA" id="ARBA00022692"/>
    </source>
</evidence>
<protein>
    <recommendedName>
        <fullName evidence="3">dolichol kinase</fullName>
        <ecNumber evidence="3">2.7.1.108</ecNumber>
    </recommendedName>
</protein>
<keyword evidence="5 11" id="KW-0812">Transmembrane</keyword>
<feature type="transmembrane region" description="Helical" evidence="11">
    <location>
        <begin position="121"/>
        <end position="140"/>
    </location>
</feature>
<evidence type="ECO:0000256" key="9">
    <source>
        <dbReference type="ARBA" id="ARBA00023136"/>
    </source>
</evidence>
<evidence type="ECO:0000313" key="12">
    <source>
        <dbReference type="EMBL" id="WFD33931.1"/>
    </source>
</evidence>
<feature type="transmembrane region" description="Helical" evidence="11">
    <location>
        <begin position="612"/>
        <end position="631"/>
    </location>
</feature>
<dbReference type="GO" id="GO:0043048">
    <property type="term" value="P:dolichyl monophosphate biosynthetic process"/>
    <property type="evidence" value="ECO:0007669"/>
    <property type="project" value="TreeGrafter"/>
</dbReference>
<feature type="transmembrane region" description="Helical" evidence="11">
    <location>
        <begin position="161"/>
        <end position="179"/>
    </location>
</feature>
<keyword evidence="13" id="KW-1185">Reference proteome</keyword>
<evidence type="ECO:0000256" key="10">
    <source>
        <dbReference type="SAM" id="MobiDB-lite"/>
    </source>
</evidence>
<feature type="transmembrane region" description="Helical" evidence="11">
    <location>
        <begin position="448"/>
        <end position="472"/>
    </location>
</feature>
<feature type="transmembrane region" description="Helical" evidence="11">
    <location>
        <begin position="91"/>
        <end position="109"/>
    </location>
</feature>
<dbReference type="AlphaFoldDB" id="A0AAF0JA33"/>
<feature type="transmembrane region" description="Helical" evidence="11">
    <location>
        <begin position="356"/>
        <end position="383"/>
    </location>
</feature>
<keyword evidence="8 11" id="KW-1133">Transmembrane helix</keyword>
<evidence type="ECO:0000256" key="4">
    <source>
        <dbReference type="ARBA" id="ARBA00022679"/>
    </source>
</evidence>
<dbReference type="PANTHER" id="PTHR13205">
    <property type="entry name" value="TRANSMEMBRANE PROTEIN 15-RELATED"/>
    <property type="match status" value="1"/>
</dbReference>
<evidence type="ECO:0000256" key="6">
    <source>
        <dbReference type="ARBA" id="ARBA00022777"/>
    </source>
</evidence>
<sequence>MESDQTTHAGGTGGTGGVGGVKRPTALSGRANPSLAGHVLASGSSEMDESAAQERDASRLPIDPNDIHLSNMRRKRVPPPKEEPPTSPRHIIEAVLVVCIAVAVLVRMARAADPLVRNKTPQLAILVAVGTLCCITHWGTPCTIVSTPVRYIRRYEPVDPIYVAVLMPMLAASMLLGTASDGALAPPHIGANAAGDWNTEYLPIFKWHVPPTAAKAVHVDVQSLVSLTVLLHIIIATWQRVRVGPRFEGRRTVLELCTGFLSAGIAIAGISVVGKAAAKGMFLGDLSYTQIIVTSAMCQSTLLLWSRVGERNFTLAELSASCAFAVMMGVEAVNMTASALWPAIGLSVFREPTALLAYQLALITGMLLIGFLLSPLLVLSRTLAQRPMHRLRWPDKRDLHRRLLALSFFVFATLIVVGVLGTWVRILLGRRDPWFYVVRSLFQGSHWWSRWALLAYWAALCNVALLFVQLIVKRVWKYATLGDSVQRNTAIRWGTSRLDSLPPRNSQQSLRPTLPLSINSRRKFFHFCAVLMFVPGTALDPAFMHLAFSVGFSVFLLLEFLRYYAVYPVGAGLHFFLSQFLDSKDSGLLILSHVYLLSGCAVGLWFDSRSRIAQQLGTLVLGVGDALASIVGRRFGRHKWPGSNKSVEGSLAFVASIVCCAVLLQVVGWVETVPLARFTAIVSALSLLEGVSEQNDNLVLPVCGLVLCALL</sequence>
<evidence type="ECO:0000256" key="1">
    <source>
        <dbReference type="ARBA" id="ARBA00004477"/>
    </source>
</evidence>
<dbReference type="PANTHER" id="PTHR13205:SF15">
    <property type="entry name" value="DOLICHOL KINASE"/>
    <property type="match status" value="1"/>
</dbReference>
<keyword evidence="6 12" id="KW-0418">Kinase</keyword>
<evidence type="ECO:0000256" key="2">
    <source>
        <dbReference type="ARBA" id="ARBA00010794"/>
    </source>
</evidence>
<feature type="compositionally biased region" description="Gly residues" evidence="10">
    <location>
        <begin position="10"/>
        <end position="20"/>
    </location>
</feature>
<evidence type="ECO:0000256" key="3">
    <source>
        <dbReference type="ARBA" id="ARBA00012132"/>
    </source>
</evidence>
<feature type="transmembrane region" description="Helical" evidence="11">
    <location>
        <begin position="560"/>
        <end position="581"/>
    </location>
</feature>
<name>A0AAF0JA33_9BASI</name>
<dbReference type="EMBL" id="CP119877">
    <property type="protein sequence ID" value="WFD33931.1"/>
    <property type="molecule type" value="Genomic_DNA"/>
</dbReference>
<comment type="subcellular location">
    <subcellularLocation>
        <location evidence="1">Endoplasmic reticulum membrane</location>
        <topology evidence="1">Multi-pass membrane protein</topology>
    </subcellularLocation>
</comment>
<dbReference type="EC" id="2.7.1.108" evidence="3"/>
<dbReference type="GO" id="GO:0005789">
    <property type="term" value="C:endoplasmic reticulum membrane"/>
    <property type="evidence" value="ECO:0007669"/>
    <property type="project" value="UniProtKB-SubCell"/>
</dbReference>
<evidence type="ECO:0000256" key="7">
    <source>
        <dbReference type="ARBA" id="ARBA00022824"/>
    </source>
</evidence>
<feature type="transmembrane region" description="Helical" evidence="11">
    <location>
        <begin position="253"/>
        <end position="274"/>
    </location>
</feature>
<feature type="transmembrane region" description="Helical" evidence="11">
    <location>
        <begin position="286"/>
        <end position="306"/>
    </location>
</feature>
<feature type="transmembrane region" description="Helical" evidence="11">
    <location>
        <begin position="588"/>
        <end position="606"/>
    </location>
</feature>
<dbReference type="InterPro" id="IPR032974">
    <property type="entry name" value="Polypren_kinase"/>
</dbReference>
<dbReference type="Proteomes" id="UP001219933">
    <property type="component" value="Chromosome 1"/>
</dbReference>
<feature type="region of interest" description="Disordered" evidence="10">
    <location>
        <begin position="1"/>
        <end position="87"/>
    </location>
</feature>
<keyword evidence="9 11" id="KW-0472">Membrane</keyword>
<feature type="transmembrane region" description="Helical" evidence="11">
    <location>
        <begin position="524"/>
        <end position="548"/>
    </location>
</feature>
<feature type="transmembrane region" description="Helical" evidence="11">
    <location>
        <begin position="651"/>
        <end position="670"/>
    </location>
</feature>
<organism evidence="12 13">
    <name type="scientific">Malassezia cuniculi</name>
    <dbReference type="NCBI Taxonomy" id="948313"/>
    <lineage>
        <taxon>Eukaryota</taxon>
        <taxon>Fungi</taxon>
        <taxon>Dikarya</taxon>
        <taxon>Basidiomycota</taxon>
        <taxon>Ustilaginomycotina</taxon>
        <taxon>Malasseziomycetes</taxon>
        <taxon>Malasseziales</taxon>
        <taxon>Malasseziaceae</taxon>
        <taxon>Malassezia</taxon>
    </lineage>
</organism>
<feature type="transmembrane region" description="Helical" evidence="11">
    <location>
        <begin position="221"/>
        <end position="241"/>
    </location>
</feature>
<keyword evidence="7" id="KW-0256">Endoplasmic reticulum</keyword>